<keyword evidence="3" id="KW-1185">Reference proteome</keyword>
<sequence>MSLPYMATAVAEAAGGGARPRHHAAADRHADEHHYEERAAGSSLLGEEESQWTLEHDSGRRAFDELSCEPTSPLDGCLPCTADESTEQYCSVSGYRQEVRCISDNSTDSGREARGPFLAYHSCLQRESDLHGLARFEFLMVCLLGASLSVVRRRKRRLDRIQHDRIQQYLRD</sequence>
<reference evidence="3" key="1">
    <citation type="journal article" date="2013" name="Nature">
        <title>Pan genome of the phytoplankton Emiliania underpins its global distribution.</title>
        <authorList>
            <person name="Read B.A."/>
            <person name="Kegel J."/>
            <person name="Klute M.J."/>
            <person name="Kuo A."/>
            <person name="Lefebvre S.C."/>
            <person name="Maumus F."/>
            <person name="Mayer C."/>
            <person name="Miller J."/>
            <person name="Monier A."/>
            <person name="Salamov A."/>
            <person name="Young J."/>
            <person name="Aguilar M."/>
            <person name="Claverie J.M."/>
            <person name="Frickenhaus S."/>
            <person name="Gonzalez K."/>
            <person name="Herman E.K."/>
            <person name="Lin Y.C."/>
            <person name="Napier J."/>
            <person name="Ogata H."/>
            <person name="Sarno A.F."/>
            <person name="Shmutz J."/>
            <person name="Schroeder D."/>
            <person name="de Vargas C."/>
            <person name="Verret F."/>
            <person name="von Dassow P."/>
            <person name="Valentin K."/>
            <person name="Van de Peer Y."/>
            <person name="Wheeler G."/>
            <person name="Dacks J.B."/>
            <person name="Delwiche C.F."/>
            <person name="Dyhrman S.T."/>
            <person name="Glockner G."/>
            <person name="John U."/>
            <person name="Richards T."/>
            <person name="Worden A.Z."/>
            <person name="Zhang X."/>
            <person name="Grigoriev I.V."/>
            <person name="Allen A.E."/>
            <person name="Bidle K."/>
            <person name="Borodovsky M."/>
            <person name="Bowler C."/>
            <person name="Brownlee C."/>
            <person name="Cock J.M."/>
            <person name="Elias M."/>
            <person name="Gladyshev V.N."/>
            <person name="Groth M."/>
            <person name="Guda C."/>
            <person name="Hadaegh A."/>
            <person name="Iglesias-Rodriguez M.D."/>
            <person name="Jenkins J."/>
            <person name="Jones B.M."/>
            <person name="Lawson T."/>
            <person name="Leese F."/>
            <person name="Lindquist E."/>
            <person name="Lobanov A."/>
            <person name="Lomsadze A."/>
            <person name="Malik S.B."/>
            <person name="Marsh M.E."/>
            <person name="Mackinder L."/>
            <person name="Mock T."/>
            <person name="Mueller-Roeber B."/>
            <person name="Pagarete A."/>
            <person name="Parker M."/>
            <person name="Probert I."/>
            <person name="Quesneville H."/>
            <person name="Raines C."/>
            <person name="Rensing S.A."/>
            <person name="Riano-Pachon D.M."/>
            <person name="Richier S."/>
            <person name="Rokitta S."/>
            <person name="Shiraiwa Y."/>
            <person name="Soanes D.M."/>
            <person name="van der Giezen M."/>
            <person name="Wahlund T.M."/>
            <person name="Williams B."/>
            <person name="Wilson W."/>
            <person name="Wolfe G."/>
            <person name="Wurch L.L."/>
        </authorList>
    </citation>
    <scope>NUCLEOTIDE SEQUENCE</scope>
</reference>
<dbReference type="RefSeq" id="XP_005794130.1">
    <property type="nucleotide sequence ID" value="XM_005794073.1"/>
</dbReference>
<dbReference type="GeneID" id="17286971"/>
<dbReference type="GO" id="GO:0016020">
    <property type="term" value="C:membrane"/>
    <property type="evidence" value="ECO:0007669"/>
    <property type="project" value="InterPro"/>
</dbReference>
<evidence type="ECO:0000313" key="2">
    <source>
        <dbReference type="EnsemblProtists" id="EOD41701"/>
    </source>
</evidence>
<evidence type="ECO:0000313" key="3">
    <source>
        <dbReference type="Proteomes" id="UP000013827"/>
    </source>
</evidence>
<feature type="region of interest" description="Disordered" evidence="1">
    <location>
        <begin position="13"/>
        <end position="51"/>
    </location>
</feature>
<evidence type="ECO:0000256" key="1">
    <source>
        <dbReference type="SAM" id="MobiDB-lite"/>
    </source>
</evidence>
<protein>
    <submittedName>
        <fullName evidence="2">Uncharacterized protein</fullName>
    </submittedName>
</protein>
<dbReference type="AlphaFoldDB" id="A0A0D3L116"/>
<reference evidence="2" key="2">
    <citation type="submission" date="2024-10" db="UniProtKB">
        <authorList>
            <consortium name="EnsemblProtists"/>
        </authorList>
    </citation>
    <scope>IDENTIFICATION</scope>
</reference>
<feature type="compositionally biased region" description="Basic and acidic residues" evidence="1">
    <location>
        <begin position="24"/>
        <end position="39"/>
    </location>
</feature>
<dbReference type="Proteomes" id="UP000013827">
    <property type="component" value="Unassembled WGS sequence"/>
</dbReference>
<dbReference type="HOGENOM" id="CLU_1558112_0_0_1"/>
<dbReference type="InterPro" id="IPR008657">
    <property type="entry name" value="JTB"/>
</dbReference>
<dbReference type="EnsemblProtists" id="EOD41701">
    <property type="protein sequence ID" value="EOD41701"/>
    <property type="gene ID" value="EMIHUDRAFT_431776"/>
</dbReference>
<name>A0A0D3L116_EMIH1</name>
<dbReference type="Pfam" id="PF05439">
    <property type="entry name" value="JTB"/>
    <property type="match status" value="1"/>
</dbReference>
<proteinExistence type="predicted"/>
<dbReference type="KEGG" id="ehx:EMIHUDRAFT_431776"/>
<dbReference type="PaxDb" id="2903-EOD41701"/>
<accession>A0A0D3L116</accession>
<organism evidence="2 3">
    <name type="scientific">Emiliania huxleyi (strain CCMP1516)</name>
    <dbReference type="NCBI Taxonomy" id="280463"/>
    <lineage>
        <taxon>Eukaryota</taxon>
        <taxon>Haptista</taxon>
        <taxon>Haptophyta</taxon>
        <taxon>Prymnesiophyceae</taxon>
        <taxon>Isochrysidales</taxon>
        <taxon>Noelaerhabdaceae</taxon>
        <taxon>Emiliania</taxon>
    </lineage>
</organism>